<name>A0A9P6JZ18_9FUNG</name>
<dbReference type="EMBL" id="JAAAXW010000309">
    <property type="protein sequence ID" value="KAF9538402.1"/>
    <property type="molecule type" value="Genomic_DNA"/>
</dbReference>
<comment type="caution">
    <text evidence="2">The sequence shown here is derived from an EMBL/GenBank/DDBJ whole genome shotgun (WGS) entry which is preliminary data.</text>
</comment>
<keyword evidence="3" id="KW-1185">Reference proteome</keyword>
<feature type="transmembrane region" description="Helical" evidence="1">
    <location>
        <begin position="137"/>
        <end position="159"/>
    </location>
</feature>
<sequence length="186" mass="20614">MALSIVRKVRAFVLFLTTVNLGLTIATYIYISNLLSRNPSSGNGMFPLEPIHYLEIALATFLFFGYLYSLCCNLYKLNRIFRAVLMSALAIALIVVQVIFMVDQVKDNNAPDEDGNISKLGPFSCQGGGDMCYVSNAHLFVAIITGLSVVVEAVVTLVVKEKKKEEKYFYEDRDDDDSDGGSVIIF</sequence>
<keyword evidence="1" id="KW-0472">Membrane</keyword>
<dbReference type="AlphaFoldDB" id="A0A9P6JZ18"/>
<feature type="transmembrane region" description="Helical" evidence="1">
    <location>
        <begin position="12"/>
        <end position="31"/>
    </location>
</feature>
<dbReference type="Proteomes" id="UP000723463">
    <property type="component" value="Unassembled WGS sequence"/>
</dbReference>
<accession>A0A9P6JZ18</accession>
<feature type="transmembrane region" description="Helical" evidence="1">
    <location>
        <begin position="83"/>
        <end position="102"/>
    </location>
</feature>
<organism evidence="2 3">
    <name type="scientific">Mortierella hygrophila</name>
    <dbReference type="NCBI Taxonomy" id="979708"/>
    <lineage>
        <taxon>Eukaryota</taxon>
        <taxon>Fungi</taxon>
        <taxon>Fungi incertae sedis</taxon>
        <taxon>Mucoromycota</taxon>
        <taxon>Mortierellomycotina</taxon>
        <taxon>Mortierellomycetes</taxon>
        <taxon>Mortierellales</taxon>
        <taxon>Mortierellaceae</taxon>
        <taxon>Mortierella</taxon>
    </lineage>
</organism>
<gene>
    <name evidence="2" type="ORF">EC957_006777</name>
</gene>
<reference evidence="2" key="1">
    <citation type="journal article" date="2020" name="Fungal Divers.">
        <title>Resolving the Mortierellaceae phylogeny through synthesis of multi-gene phylogenetics and phylogenomics.</title>
        <authorList>
            <person name="Vandepol N."/>
            <person name="Liber J."/>
            <person name="Desiro A."/>
            <person name="Na H."/>
            <person name="Kennedy M."/>
            <person name="Barry K."/>
            <person name="Grigoriev I.V."/>
            <person name="Miller A.N."/>
            <person name="O'Donnell K."/>
            <person name="Stajich J.E."/>
            <person name="Bonito G."/>
        </authorList>
    </citation>
    <scope>NUCLEOTIDE SEQUENCE</scope>
    <source>
        <strain evidence="2">NRRL 2591</strain>
    </source>
</reference>
<evidence type="ECO:0000256" key="1">
    <source>
        <dbReference type="SAM" id="Phobius"/>
    </source>
</evidence>
<keyword evidence="1" id="KW-1133">Transmembrane helix</keyword>
<evidence type="ECO:0000313" key="2">
    <source>
        <dbReference type="EMBL" id="KAF9538402.1"/>
    </source>
</evidence>
<feature type="transmembrane region" description="Helical" evidence="1">
    <location>
        <begin position="51"/>
        <end position="71"/>
    </location>
</feature>
<keyword evidence="1" id="KW-0812">Transmembrane</keyword>
<evidence type="ECO:0000313" key="3">
    <source>
        <dbReference type="Proteomes" id="UP000723463"/>
    </source>
</evidence>
<protein>
    <submittedName>
        <fullName evidence="2">Uncharacterized protein</fullName>
    </submittedName>
</protein>
<proteinExistence type="predicted"/>